<keyword evidence="2" id="KW-1185">Reference proteome</keyword>
<dbReference type="RefSeq" id="WP_273600863.1">
    <property type="nucleotide sequence ID" value="NZ_JAQQXT010000008.1"/>
</dbReference>
<protein>
    <submittedName>
        <fullName evidence="1">Uncharacterized protein</fullName>
    </submittedName>
</protein>
<gene>
    <name evidence="1" type="ORF">PRZ03_13900</name>
</gene>
<accession>A0ABT5KFK8</accession>
<name>A0ABT5KFK8_9BURK</name>
<reference evidence="1 2" key="1">
    <citation type="submission" date="2022-10" db="EMBL/GenBank/DDBJ databases">
        <title>Paucibacter sp. hw1 Genome sequencing.</title>
        <authorList>
            <person name="Park S."/>
        </authorList>
    </citation>
    <scope>NUCLEOTIDE SEQUENCE [LARGE SCALE GENOMIC DNA]</scope>
    <source>
        <strain evidence="2">hw1</strain>
    </source>
</reference>
<dbReference type="Proteomes" id="UP001221189">
    <property type="component" value="Unassembled WGS sequence"/>
</dbReference>
<dbReference type="EMBL" id="JAQQXT010000008">
    <property type="protein sequence ID" value="MDC8772673.1"/>
    <property type="molecule type" value="Genomic_DNA"/>
</dbReference>
<proteinExistence type="predicted"/>
<evidence type="ECO:0000313" key="1">
    <source>
        <dbReference type="EMBL" id="MDC8772673.1"/>
    </source>
</evidence>
<evidence type="ECO:0000313" key="2">
    <source>
        <dbReference type="Proteomes" id="UP001221189"/>
    </source>
</evidence>
<sequence length="160" mass="17322">MQGLASFDRWLTRRAASLAASESVQHSNPKSTQPAALPAQVASASRHLISPWGEALAQMPRRASAARIVRAAYGVRSGDWLGLLADEAQACGTQHAWRLALWRASASSEAQAAPQWLSPVVLARPGQSPNALRDAVLEQALQALWQQGWRLQEAFSPDLH</sequence>
<comment type="caution">
    <text evidence="1">The sequence shown here is derived from an EMBL/GenBank/DDBJ whole genome shotgun (WGS) entry which is preliminary data.</text>
</comment>
<organism evidence="1 2">
    <name type="scientific">Roseateles albus</name>
    <dbReference type="NCBI Taxonomy" id="2987525"/>
    <lineage>
        <taxon>Bacteria</taxon>
        <taxon>Pseudomonadati</taxon>
        <taxon>Pseudomonadota</taxon>
        <taxon>Betaproteobacteria</taxon>
        <taxon>Burkholderiales</taxon>
        <taxon>Sphaerotilaceae</taxon>
        <taxon>Roseateles</taxon>
    </lineage>
</organism>